<proteinExistence type="predicted"/>
<keyword evidence="2" id="KW-1185">Reference proteome</keyword>
<dbReference type="STRING" id="35743.SAMN04487937_0129"/>
<organism evidence="1 2">
    <name type="scientific">Halorubrum sodomense</name>
    <dbReference type="NCBI Taxonomy" id="35743"/>
    <lineage>
        <taxon>Archaea</taxon>
        <taxon>Methanobacteriati</taxon>
        <taxon>Methanobacteriota</taxon>
        <taxon>Stenosarchaea group</taxon>
        <taxon>Halobacteria</taxon>
        <taxon>Halobacteriales</taxon>
        <taxon>Haloferacaceae</taxon>
        <taxon>Halorubrum</taxon>
    </lineage>
</organism>
<dbReference type="Proteomes" id="UP000198932">
    <property type="component" value="Unassembled WGS sequence"/>
</dbReference>
<protein>
    <submittedName>
        <fullName evidence="1">Uncharacterized protein</fullName>
    </submittedName>
</protein>
<dbReference type="RefSeq" id="WP_092919430.1">
    <property type="nucleotide sequence ID" value="NZ_FOYN01000001.1"/>
</dbReference>
<evidence type="ECO:0000313" key="1">
    <source>
        <dbReference type="EMBL" id="SFR30311.1"/>
    </source>
</evidence>
<dbReference type="EMBL" id="FOYN01000001">
    <property type="protein sequence ID" value="SFR30311.1"/>
    <property type="molecule type" value="Genomic_DNA"/>
</dbReference>
<evidence type="ECO:0000313" key="2">
    <source>
        <dbReference type="Proteomes" id="UP000198932"/>
    </source>
</evidence>
<gene>
    <name evidence="1" type="ORF">SAMN04487937_0129</name>
</gene>
<dbReference type="OrthoDB" id="314390at2157"/>
<accession>A0A1I6FK58</accession>
<name>A0A1I6FK58_HALSD</name>
<reference evidence="2" key="1">
    <citation type="submission" date="2016-10" db="EMBL/GenBank/DDBJ databases">
        <authorList>
            <person name="Varghese N."/>
            <person name="Submissions S."/>
        </authorList>
    </citation>
    <scope>NUCLEOTIDE SEQUENCE [LARGE SCALE GENOMIC DNA]</scope>
    <source>
        <strain evidence="2">RD 26</strain>
    </source>
</reference>
<sequence>MDAAASFWEECDRYHELAERFQRGIEITHPDRLTGRSGYYSECGCSWCAEEVTYVEYRGERP</sequence>
<dbReference type="AlphaFoldDB" id="A0A1I6FK58"/>